<dbReference type="CDD" id="cd03136">
    <property type="entry name" value="GATase1_AraC_ArgR_like"/>
    <property type="match status" value="1"/>
</dbReference>
<dbReference type="PANTHER" id="PTHR43130">
    <property type="entry name" value="ARAC-FAMILY TRANSCRIPTIONAL REGULATOR"/>
    <property type="match status" value="1"/>
</dbReference>
<dbReference type="EMBL" id="CP019312">
    <property type="protein sequence ID" value="APX10384.1"/>
    <property type="molecule type" value="Genomic_DNA"/>
</dbReference>
<dbReference type="Gene3D" id="1.10.10.60">
    <property type="entry name" value="Homeodomain-like"/>
    <property type="match status" value="1"/>
</dbReference>
<proteinExistence type="predicted"/>
<evidence type="ECO:0000313" key="5">
    <source>
        <dbReference type="EMBL" id="APX10384.1"/>
    </source>
</evidence>
<dbReference type="Proteomes" id="UP000186336">
    <property type="component" value="Chromosome"/>
</dbReference>
<reference evidence="5 6" key="1">
    <citation type="submission" date="2017-01" db="EMBL/GenBank/DDBJ databases">
        <title>Complete genome of Tateyamaria omphalii DOK1-4 isolated from seawater in Dokdo.</title>
        <authorList>
            <person name="Kim J.H."/>
            <person name="Chi W.-J."/>
        </authorList>
    </citation>
    <scope>NUCLEOTIDE SEQUENCE [LARGE SCALE GENOMIC DNA]</scope>
    <source>
        <strain evidence="5 6">DOK1-4</strain>
    </source>
</reference>
<dbReference type="InterPro" id="IPR009057">
    <property type="entry name" value="Homeodomain-like_sf"/>
</dbReference>
<feature type="region of interest" description="Disordered" evidence="3">
    <location>
        <begin position="304"/>
        <end position="335"/>
    </location>
</feature>
<dbReference type="RefSeq" id="WP_076626227.1">
    <property type="nucleotide sequence ID" value="NZ_CP019312.1"/>
</dbReference>
<dbReference type="InterPro" id="IPR002818">
    <property type="entry name" value="DJ-1/PfpI"/>
</dbReference>
<evidence type="ECO:0000259" key="4">
    <source>
        <dbReference type="PROSITE" id="PS01124"/>
    </source>
</evidence>
<dbReference type="SUPFAM" id="SSF52317">
    <property type="entry name" value="Class I glutamine amidotransferase-like"/>
    <property type="match status" value="1"/>
</dbReference>
<dbReference type="Gene3D" id="3.40.50.880">
    <property type="match status" value="1"/>
</dbReference>
<dbReference type="OrthoDB" id="9793400at2"/>
<dbReference type="GO" id="GO:0003700">
    <property type="term" value="F:DNA-binding transcription factor activity"/>
    <property type="evidence" value="ECO:0007669"/>
    <property type="project" value="InterPro"/>
</dbReference>
<dbReference type="Pfam" id="PF12833">
    <property type="entry name" value="HTH_18"/>
    <property type="match status" value="1"/>
</dbReference>
<evidence type="ECO:0000313" key="6">
    <source>
        <dbReference type="Proteomes" id="UP000186336"/>
    </source>
</evidence>
<dbReference type="PANTHER" id="PTHR43130:SF3">
    <property type="entry name" value="HTH-TYPE TRANSCRIPTIONAL REGULATOR RV1931C"/>
    <property type="match status" value="1"/>
</dbReference>
<name>A0A1P8MQS7_9RHOB</name>
<dbReference type="InterPro" id="IPR018060">
    <property type="entry name" value="HTH_AraC"/>
</dbReference>
<dbReference type="GO" id="GO:0043565">
    <property type="term" value="F:sequence-specific DNA binding"/>
    <property type="evidence" value="ECO:0007669"/>
    <property type="project" value="InterPro"/>
</dbReference>
<dbReference type="PROSITE" id="PS01124">
    <property type="entry name" value="HTH_ARAC_FAMILY_2"/>
    <property type="match status" value="1"/>
</dbReference>
<dbReference type="InterPro" id="IPR029062">
    <property type="entry name" value="Class_I_gatase-like"/>
</dbReference>
<gene>
    <name evidence="5" type="ORF">BWR18_00730</name>
</gene>
<dbReference type="InterPro" id="IPR052158">
    <property type="entry name" value="INH-QAR"/>
</dbReference>
<dbReference type="AlphaFoldDB" id="A0A1P8MQS7"/>
<dbReference type="STRING" id="299262.BWR18_00730"/>
<dbReference type="Pfam" id="PF01965">
    <property type="entry name" value="DJ-1_PfpI"/>
    <property type="match status" value="1"/>
</dbReference>
<dbReference type="SUPFAM" id="SSF46689">
    <property type="entry name" value="Homeodomain-like"/>
    <property type="match status" value="2"/>
</dbReference>
<keyword evidence="1" id="KW-0805">Transcription regulation</keyword>
<organism evidence="5 6">
    <name type="scientific">Tateyamaria omphalii</name>
    <dbReference type="NCBI Taxonomy" id="299262"/>
    <lineage>
        <taxon>Bacteria</taxon>
        <taxon>Pseudomonadati</taxon>
        <taxon>Pseudomonadota</taxon>
        <taxon>Alphaproteobacteria</taxon>
        <taxon>Rhodobacterales</taxon>
        <taxon>Roseobacteraceae</taxon>
        <taxon>Tateyamaria</taxon>
    </lineage>
</organism>
<evidence type="ECO:0000256" key="2">
    <source>
        <dbReference type="ARBA" id="ARBA00023163"/>
    </source>
</evidence>
<keyword evidence="6" id="KW-1185">Reference proteome</keyword>
<keyword evidence="2" id="KW-0804">Transcription</keyword>
<evidence type="ECO:0000256" key="1">
    <source>
        <dbReference type="ARBA" id="ARBA00023015"/>
    </source>
</evidence>
<dbReference type="SMART" id="SM00342">
    <property type="entry name" value="HTH_ARAC"/>
    <property type="match status" value="1"/>
</dbReference>
<dbReference type="KEGG" id="tom:BWR18_00730"/>
<feature type="domain" description="HTH araC/xylS-type" evidence="4">
    <location>
        <begin position="213"/>
        <end position="311"/>
    </location>
</feature>
<evidence type="ECO:0000256" key="3">
    <source>
        <dbReference type="SAM" id="MobiDB-lite"/>
    </source>
</evidence>
<accession>A0A1P8MQS7</accession>
<protein>
    <submittedName>
        <fullName evidence="5">AraC family transcriptional regulator</fullName>
    </submittedName>
</protein>
<sequence>MQNWPKIHDAMQHVDIVLFDQFSNHCLANLVEPLRATNGFLQRQHYRWRFVTLDGAPVQSSSGLQIAPDLPLTGADGTALMLIPSYGIRVMDRSEVVRAVKRAAGGAHLVGGFDTGAWLLARAGLLDGYRATIHWDMLDAFAEAFPDVDTVRARHVIDRDRVTCSGAMAAFDLVTDLIGSAHGAGVALDVAQMFMSRDAVPAMGSIPARRTVNRAVALMQDHIETPLSIPELARRVGCTQKTLQHRMQAALRASPSAIYRRQRLNAARRLVLDSELSVSEIAGRCGYDNASALTRAFRTAFGQSPSAMRRGEDQAGFGAVSPSGDRTGKMRRKAT</sequence>